<feature type="domain" description="Helicase C-terminal" evidence="6">
    <location>
        <begin position="153"/>
        <end position="314"/>
    </location>
</feature>
<dbReference type="SUPFAM" id="SSF52540">
    <property type="entry name" value="P-loop containing nucleoside triphosphate hydrolases"/>
    <property type="match status" value="2"/>
</dbReference>
<evidence type="ECO:0000256" key="4">
    <source>
        <dbReference type="ARBA" id="ARBA00022840"/>
    </source>
</evidence>
<feature type="compositionally biased region" description="Basic and acidic residues" evidence="5">
    <location>
        <begin position="1015"/>
        <end position="1046"/>
    </location>
</feature>
<evidence type="ECO:0000256" key="1">
    <source>
        <dbReference type="ARBA" id="ARBA00022741"/>
    </source>
</evidence>
<accession>A0A1K2I0M7</accession>
<keyword evidence="8" id="KW-1185">Reference proteome</keyword>
<dbReference type="InterPro" id="IPR050699">
    <property type="entry name" value="RNA-DNA_Helicase"/>
</dbReference>
<evidence type="ECO:0000313" key="8">
    <source>
        <dbReference type="Proteomes" id="UP000183447"/>
    </source>
</evidence>
<sequence>MTFDTPGAIKAILGPTNTGKTWFAIDRLLAHRTGMIGLPLRLLAREVYQRIVERVGKHLVALVTGEERIAPLTARYWVCTVEAMPMDIAVECLAIDEVQVATDFERGHVFTDRILNARGTSETLLLGAATMVPPIRALLPQAEIIHRPRFSHLLYAGSKKISRQPRRSAIVAFSAREVYAIAELIRRERGGAAVVMGALSPRTRNAQVELYQNGDVDFLVATDAIGMGLNLDVHHVAFADDTKFDGRQTRPLTPAEFGQIAGRAGRHMHDGTFGVTGRAAAFEEELIVQLETHDFEPVRVLQWRNSQLDFASLDALRASLDASPRHKSLTRVPVATDQQALEFLARNEAGRLATTREAVEVLWQCCQLPDYRDISPAQHGELITRIYCDLREKGRLDQDWIAEQVRFCDNVTGDIDTLSNRIRQIRTWTFVANRRNWLEDPTHWREKTREIEDRLSDALHERLTQRFVDRRTSVLMRHLRDRRMATPEINDRGEVSLEGHLIGSIEGFRFTLARSDADGDAKGLRSAAAEAVAPEIRNRAERLAGSPNEEFVLATDGQLRWRGEVVATMVEGDTLLSPRLIVLADEALSGVELDKVRDRLNLWLRHAINTQLESVTALAEPADLDGPARGIAYRLYENLGLIPRALVADEVKALDQDVRGKMRKLGIKFGAYHIYVPASLKPAPRELAIMLFALKNGGIRQPGVTELPQTVLSGRTSFVIDPTISTRLYEVAGFKVAGRRAVRVDILERLADIIRPLIALDPSRYQGEPPAGAAEGNGFRVTVEMTSLLGCAGEDFASILSSLGYRMKRVPKKPAAPAPAVPAAGADDIAELARLDAITLRPEESAAPTIEAAELEDAAKLDGGSADSAAQSDVEGTLGSPHDEAPQIAEATADLGAPAPGSEAVASDGATEPTSSEPEFEEIWSPGGRRGGNEQRPNRGRGRRPEGEAAAAGAPEARGRRNERGDRGQRPQRPEGQSRPEGQTRPDGASRPEGQGRPEGRPTRPPHRGNAPTDGRPEGKPQFRPKREDKPREDRWKTERPRREPAFDPDSPFAKLAALRNPKAE</sequence>
<feature type="region of interest" description="Disordered" evidence="5">
    <location>
        <begin position="861"/>
        <end position="1065"/>
    </location>
</feature>
<dbReference type="RefSeq" id="WP_072344395.1">
    <property type="nucleotide sequence ID" value="NZ_FPKU01000002.1"/>
</dbReference>
<dbReference type="Pfam" id="PF00271">
    <property type="entry name" value="Helicase_C"/>
    <property type="match status" value="1"/>
</dbReference>
<name>A0A1K2I0M7_9HYPH</name>
<proteinExistence type="predicted"/>
<evidence type="ECO:0000256" key="2">
    <source>
        <dbReference type="ARBA" id="ARBA00022801"/>
    </source>
</evidence>
<dbReference type="InterPro" id="IPR027417">
    <property type="entry name" value="P-loop_NTPase"/>
</dbReference>
<keyword evidence="1" id="KW-0547">Nucleotide-binding</keyword>
<dbReference type="PROSITE" id="PS51194">
    <property type="entry name" value="HELICASE_CTER"/>
    <property type="match status" value="1"/>
</dbReference>
<keyword evidence="4" id="KW-0067">ATP-binding</keyword>
<feature type="compositionally biased region" description="Basic and acidic residues" evidence="5">
    <location>
        <begin position="957"/>
        <end position="1002"/>
    </location>
</feature>
<dbReference type="STRING" id="665118.SAMN02983003_2925"/>
<evidence type="ECO:0000313" key="7">
    <source>
        <dbReference type="EMBL" id="SFZ85755.1"/>
    </source>
</evidence>
<organism evidence="7 8">
    <name type="scientific">Devosia enhydra</name>
    <dbReference type="NCBI Taxonomy" id="665118"/>
    <lineage>
        <taxon>Bacteria</taxon>
        <taxon>Pseudomonadati</taxon>
        <taxon>Pseudomonadota</taxon>
        <taxon>Alphaproteobacteria</taxon>
        <taxon>Hyphomicrobiales</taxon>
        <taxon>Devosiaceae</taxon>
        <taxon>Devosia</taxon>
    </lineage>
</organism>
<dbReference type="AlphaFoldDB" id="A0A1K2I0M7"/>
<keyword evidence="3 7" id="KW-0347">Helicase</keyword>
<evidence type="ECO:0000256" key="5">
    <source>
        <dbReference type="SAM" id="MobiDB-lite"/>
    </source>
</evidence>
<evidence type="ECO:0000259" key="6">
    <source>
        <dbReference type="PROSITE" id="PS51194"/>
    </source>
</evidence>
<dbReference type="GO" id="GO:0004386">
    <property type="term" value="F:helicase activity"/>
    <property type="evidence" value="ECO:0007669"/>
    <property type="project" value="UniProtKB-KW"/>
</dbReference>
<keyword evidence="2" id="KW-0378">Hydrolase</keyword>
<dbReference type="Proteomes" id="UP000183447">
    <property type="component" value="Unassembled WGS sequence"/>
</dbReference>
<dbReference type="GO" id="GO:0005524">
    <property type="term" value="F:ATP binding"/>
    <property type="evidence" value="ECO:0007669"/>
    <property type="project" value="UniProtKB-KW"/>
</dbReference>
<protein>
    <submittedName>
        <fullName evidence="7">ATP-dependent RNA helicase SUPV3L1/SUV3</fullName>
    </submittedName>
</protein>
<dbReference type="Pfam" id="PF22527">
    <property type="entry name" value="DEXQc_Suv3"/>
    <property type="match status" value="1"/>
</dbReference>
<gene>
    <name evidence="7" type="ORF">SAMN02983003_2925</name>
</gene>
<dbReference type="SMART" id="SM00490">
    <property type="entry name" value="HELICc"/>
    <property type="match status" value="1"/>
</dbReference>
<dbReference type="PANTHER" id="PTHR12131">
    <property type="entry name" value="ATP-DEPENDENT RNA AND DNA HELICASE"/>
    <property type="match status" value="1"/>
</dbReference>
<dbReference type="Gene3D" id="3.40.50.300">
    <property type="entry name" value="P-loop containing nucleotide triphosphate hydrolases"/>
    <property type="match status" value="2"/>
</dbReference>
<feature type="compositionally biased region" description="Basic and acidic residues" evidence="5">
    <location>
        <begin position="931"/>
        <end position="947"/>
    </location>
</feature>
<dbReference type="GO" id="GO:0016787">
    <property type="term" value="F:hydrolase activity"/>
    <property type="evidence" value="ECO:0007669"/>
    <property type="project" value="UniProtKB-KW"/>
</dbReference>
<dbReference type="InterPro" id="IPR055206">
    <property type="entry name" value="DEXQc_SUV3"/>
</dbReference>
<dbReference type="OrthoDB" id="9807155at2"/>
<dbReference type="InterPro" id="IPR001650">
    <property type="entry name" value="Helicase_C-like"/>
</dbReference>
<evidence type="ECO:0000256" key="3">
    <source>
        <dbReference type="ARBA" id="ARBA00022806"/>
    </source>
</evidence>
<dbReference type="PANTHER" id="PTHR12131:SF1">
    <property type="entry name" value="ATP-DEPENDENT RNA HELICASE SUPV3L1, MITOCHONDRIAL-RELATED"/>
    <property type="match status" value="1"/>
</dbReference>
<dbReference type="EMBL" id="FPKU01000002">
    <property type="protein sequence ID" value="SFZ85755.1"/>
    <property type="molecule type" value="Genomic_DNA"/>
</dbReference>
<reference evidence="7 8" key="1">
    <citation type="submission" date="2016-11" db="EMBL/GenBank/DDBJ databases">
        <authorList>
            <person name="Jaros S."/>
            <person name="Januszkiewicz K."/>
            <person name="Wedrychowicz H."/>
        </authorList>
    </citation>
    <scope>NUCLEOTIDE SEQUENCE [LARGE SCALE GENOMIC DNA]</scope>
    <source>
        <strain evidence="7 8">ATCC 23634</strain>
    </source>
</reference>